<dbReference type="RefSeq" id="WP_341420032.1">
    <property type="nucleotide sequence ID" value="NZ_JBBPCC010000038.1"/>
</dbReference>
<dbReference type="Proteomes" id="UP001469365">
    <property type="component" value="Unassembled WGS sequence"/>
</dbReference>
<sequence length="196" mass="22428">MNSITLGGVRDVDLGFRVLEESQEPLMPSTRDKGMNIDGRHGTYDFGAELEPRLFSFQCAFIPNGTNYDNLSAEELQRCVRRLAQHLTDSYGRPRNMLLHRFSEPDKHYVVRYSGNSPLDRIAYSTLGFFTLPLVAFDPFAYGNQEQIYEDIMRTSPYKTDIESLGNVRTPLVIVLTNEGANTITRFKITNEYKLE</sequence>
<dbReference type="Pfam" id="PF05709">
    <property type="entry name" value="Sipho_tail"/>
    <property type="match status" value="1"/>
</dbReference>
<evidence type="ECO:0000313" key="2">
    <source>
        <dbReference type="EMBL" id="MEK8132906.1"/>
    </source>
</evidence>
<dbReference type="Gene3D" id="2.40.30.200">
    <property type="match status" value="1"/>
</dbReference>
<evidence type="ECO:0000259" key="1">
    <source>
        <dbReference type="Pfam" id="PF05709"/>
    </source>
</evidence>
<evidence type="ECO:0000313" key="3">
    <source>
        <dbReference type="Proteomes" id="UP001469365"/>
    </source>
</evidence>
<reference evidence="2 3" key="1">
    <citation type="submission" date="2024-04" db="EMBL/GenBank/DDBJ databases">
        <title>draft genome sequnece of Paenibacillus filicis.</title>
        <authorList>
            <person name="Kim D.-U."/>
        </authorList>
    </citation>
    <scope>NUCLEOTIDE SEQUENCE [LARGE SCALE GENOMIC DNA]</scope>
    <source>
        <strain evidence="2 3">KACC14197</strain>
    </source>
</reference>
<gene>
    <name evidence="2" type="ORF">WMW72_33995</name>
</gene>
<organism evidence="2 3">
    <name type="scientific">Paenibacillus filicis</name>
    <dbReference type="NCBI Taxonomy" id="669464"/>
    <lineage>
        <taxon>Bacteria</taxon>
        <taxon>Bacillati</taxon>
        <taxon>Bacillota</taxon>
        <taxon>Bacilli</taxon>
        <taxon>Bacillales</taxon>
        <taxon>Paenibacillaceae</taxon>
        <taxon>Paenibacillus</taxon>
    </lineage>
</organism>
<comment type="caution">
    <text evidence="2">The sequence shown here is derived from an EMBL/GenBank/DDBJ whole genome shotgun (WGS) entry which is preliminary data.</text>
</comment>
<feature type="domain" description="Siphovirus-type tail component RIFT-related" evidence="1">
    <location>
        <begin position="15"/>
        <end position="135"/>
    </location>
</feature>
<name>A0ABU9DVJ3_9BACL</name>
<proteinExistence type="predicted"/>
<dbReference type="InterPro" id="IPR008841">
    <property type="entry name" value="Siphovirus-type_tail_N"/>
</dbReference>
<protein>
    <submittedName>
        <fullName evidence="2">Phage tail domain-containing protein</fullName>
    </submittedName>
</protein>
<accession>A0ABU9DVJ3</accession>
<keyword evidence="3" id="KW-1185">Reference proteome</keyword>
<dbReference type="EMBL" id="JBBPCC010000038">
    <property type="protein sequence ID" value="MEK8132906.1"/>
    <property type="molecule type" value="Genomic_DNA"/>
</dbReference>